<dbReference type="SUPFAM" id="SSF116734">
    <property type="entry name" value="DNA methylase specificity domain"/>
    <property type="match status" value="1"/>
</dbReference>
<keyword evidence="3" id="KW-0238">DNA-binding</keyword>
<dbReference type="InterPro" id="IPR052021">
    <property type="entry name" value="Type-I_RS_S_subunit"/>
</dbReference>
<dbReference type="EMBL" id="PEBN01000003">
    <property type="protein sequence ID" value="PHV58913.1"/>
    <property type="molecule type" value="Genomic_DNA"/>
</dbReference>
<evidence type="ECO:0000256" key="2">
    <source>
        <dbReference type="ARBA" id="ARBA00022747"/>
    </source>
</evidence>
<dbReference type="Proteomes" id="UP000222913">
    <property type="component" value="Unassembled WGS sequence"/>
</dbReference>
<dbReference type="AlphaFoldDB" id="A0A2G3NQB0"/>
<evidence type="ECO:0000313" key="6">
    <source>
        <dbReference type="EMBL" id="PHV58913.1"/>
    </source>
</evidence>
<dbReference type="Proteomes" id="UP000221763">
    <property type="component" value="Unassembled WGS sequence"/>
</dbReference>
<dbReference type="InterPro" id="IPR044946">
    <property type="entry name" value="Restrct_endonuc_typeI_TRD_sf"/>
</dbReference>
<sequence>MRKTAIEQYRLGDLVSFVQGVNSARAERQYGLVDVIYYDQSSFEKDFNHEEGFVEEMTKVLFNDYSLNEGDIVISNSLQQATMVGKTNAGKVPSINFTKVDFKDGEIDKRYFIYLFNNYSLVKRQKEREVQGNIIPKIPIRALNDLKVPIVPMDKQIKIGRIYTDILKLQAKLNRYSELIEQFTNGVLEETLKENENHE</sequence>
<evidence type="ECO:0000259" key="4">
    <source>
        <dbReference type="Pfam" id="PF01420"/>
    </source>
</evidence>
<dbReference type="GO" id="GO:0003677">
    <property type="term" value="F:DNA binding"/>
    <property type="evidence" value="ECO:0007669"/>
    <property type="project" value="UniProtKB-KW"/>
</dbReference>
<comment type="caution">
    <text evidence="5">The sequence shown here is derived from an EMBL/GenBank/DDBJ whole genome shotgun (WGS) entry which is preliminary data.</text>
</comment>
<organism evidence="5 8">
    <name type="scientific">Streptococcus macedonicus</name>
    <name type="common">Streptococcus gallolyticus macedonicus</name>
    <dbReference type="NCBI Taxonomy" id="59310"/>
    <lineage>
        <taxon>Bacteria</taxon>
        <taxon>Bacillati</taxon>
        <taxon>Bacillota</taxon>
        <taxon>Bacilli</taxon>
        <taxon>Lactobacillales</taxon>
        <taxon>Streptococcaceae</taxon>
        <taxon>Streptococcus</taxon>
    </lineage>
</organism>
<dbReference type="PANTHER" id="PTHR30408">
    <property type="entry name" value="TYPE-1 RESTRICTION ENZYME ECOKI SPECIFICITY PROTEIN"/>
    <property type="match status" value="1"/>
</dbReference>
<evidence type="ECO:0000256" key="1">
    <source>
        <dbReference type="ARBA" id="ARBA00010923"/>
    </source>
</evidence>
<keyword evidence="5" id="KW-0378">Hydrolase</keyword>
<accession>A0A2G3NQB0</accession>
<dbReference type="RefSeq" id="WP_099390802.1">
    <property type="nucleotide sequence ID" value="NZ_PEBM01000059.1"/>
</dbReference>
<evidence type="ECO:0000313" key="5">
    <source>
        <dbReference type="EMBL" id="PHV55741.1"/>
    </source>
</evidence>
<feature type="domain" description="Type I restriction modification DNA specificity" evidence="4">
    <location>
        <begin position="8"/>
        <end position="174"/>
    </location>
</feature>
<dbReference type="EMBL" id="PEBM01000059">
    <property type="protein sequence ID" value="PHV55741.1"/>
    <property type="molecule type" value="Genomic_DNA"/>
</dbReference>
<proteinExistence type="inferred from homology"/>
<dbReference type="GO" id="GO:0009307">
    <property type="term" value="P:DNA restriction-modification system"/>
    <property type="evidence" value="ECO:0007669"/>
    <property type="project" value="UniProtKB-KW"/>
</dbReference>
<keyword evidence="5" id="KW-0255">Endonuclease</keyword>
<protein>
    <submittedName>
        <fullName evidence="5">Restriction endonuclease subunit S</fullName>
    </submittedName>
</protein>
<dbReference type="Gene3D" id="3.90.220.20">
    <property type="entry name" value="DNA methylase specificity domains"/>
    <property type="match status" value="1"/>
</dbReference>
<evidence type="ECO:0000313" key="7">
    <source>
        <dbReference type="Proteomes" id="UP000221763"/>
    </source>
</evidence>
<dbReference type="PANTHER" id="PTHR30408:SF12">
    <property type="entry name" value="TYPE I RESTRICTION ENZYME MJAVIII SPECIFICITY SUBUNIT"/>
    <property type="match status" value="1"/>
</dbReference>
<comment type="similarity">
    <text evidence="1">Belongs to the type-I restriction system S methylase family.</text>
</comment>
<name>A0A2G3NQB0_STRMC</name>
<evidence type="ECO:0000256" key="3">
    <source>
        <dbReference type="ARBA" id="ARBA00023125"/>
    </source>
</evidence>
<gene>
    <name evidence="6" type="ORF">CS009_00665</name>
    <name evidence="5" type="ORF">CS010_09710</name>
</gene>
<reference evidence="7 8" key="1">
    <citation type="submission" date="2017-10" db="EMBL/GenBank/DDBJ databases">
        <title>Whole-genome sequence of three Streptococcus macedonicus strains isolated from Italian cheeses of the Veneto region.</title>
        <authorList>
            <person name="Treu L."/>
            <person name="De Diego-Diaz B."/>
            <person name="Papadimitriou K."/>
            <person name="Tsakalidou E."/>
            <person name="Corich V."/>
            <person name="Giacomini A."/>
        </authorList>
    </citation>
    <scope>NUCLEOTIDE SEQUENCE [LARGE SCALE GENOMIC DNA]</scope>
    <source>
        <strain evidence="6 7">19AS</strain>
        <strain evidence="5 8">27MV</strain>
    </source>
</reference>
<keyword evidence="2" id="KW-0680">Restriction system</keyword>
<dbReference type="Pfam" id="PF01420">
    <property type="entry name" value="Methylase_S"/>
    <property type="match status" value="1"/>
</dbReference>
<keyword evidence="5" id="KW-0540">Nuclease</keyword>
<dbReference type="InterPro" id="IPR000055">
    <property type="entry name" value="Restrct_endonuc_typeI_TRD"/>
</dbReference>
<evidence type="ECO:0000313" key="8">
    <source>
        <dbReference type="Proteomes" id="UP000222913"/>
    </source>
</evidence>
<dbReference type="GO" id="GO:0004519">
    <property type="term" value="F:endonuclease activity"/>
    <property type="evidence" value="ECO:0007669"/>
    <property type="project" value="UniProtKB-KW"/>
</dbReference>